<evidence type="ECO:0000256" key="7">
    <source>
        <dbReference type="PIRNR" id="PIRNR000862"/>
    </source>
</evidence>
<feature type="active site" description="Charge relay system" evidence="8">
    <location>
        <position position="380"/>
    </location>
</feature>
<dbReference type="InterPro" id="IPR006693">
    <property type="entry name" value="AB_hydrolase_lipase"/>
</dbReference>
<dbReference type="AlphaFoldDB" id="A0A9N8Q044"/>
<sequence length="435" mass="49593">MATFVAIVILNVFTLKSWGHSYELPKSEIFEIQEFNTHLKFLQNSDTFASTRVFDTGLQQYIFGLENEDVHLNVSQLITKYGHGLEEHEVKTKDGYILRLIRIPNKGPVVFLMHGLLMSADDWVLAGPESGIAYLLAKQGYDVWMGNARGNKHSRRHEKMLPSSVEFWNFSFDEIGRYDLPAMIDYVLDKTNRTKLTYVGHSQGTTAFLVMCSEMPEYNDKISLMAGLSLVGAIPKMKSPVLNLLKFITLFHPELLFGLVKEMGIHEFLPSRDLVNNFAPNICGRAHLAKIVCSNVVFLLCGFNALQLNITNLPVIFSHVPAGASTKQLEHYSQSVISGKFARFDYGEFKNFEVYGSKSPPEYQVEKVSVPVAIFYADNDWLAAPEDVDALRKRLKTVVEYYKVPHLFFNHVDFLYARDVKHLVFTKLLQVIQRY</sequence>
<feature type="domain" description="Partial AB-hydrolase lipase" evidence="10">
    <location>
        <begin position="74"/>
        <end position="125"/>
    </location>
</feature>
<dbReference type="GO" id="GO:0016042">
    <property type="term" value="P:lipid catabolic process"/>
    <property type="evidence" value="ECO:0007669"/>
    <property type="project" value="UniProtKB-KW"/>
</dbReference>
<feature type="chain" id="PRO_5040271900" description="Lipase" evidence="9">
    <location>
        <begin position="20"/>
        <end position="435"/>
    </location>
</feature>
<dbReference type="Proteomes" id="UP001154114">
    <property type="component" value="Chromosome 10"/>
</dbReference>
<dbReference type="InterPro" id="IPR025483">
    <property type="entry name" value="Lipase_euk"/>
</dbReference>
<keyword evidence="5" id="KW-0443">Lipid metabolism</keyword>
<dbReference type="GO" id="GO:0016788">
    <property type="term" value="F:hydrolase activity, acting on ester bonds"/>
    <property type="evidence" value="ECO:0007669"/>
    <property type="project" value="InterPro"/>
</dbReference>
<accession>A0A9N8Q044</accession>
<comment type="similarity">
    <text evidence="1 7">Belongs to the AB hydrolase superfamily. Lipase family.</text>
</comment>
<evidence type="ECO:0000256" key="9">
    <source>
        <dbReference type="SAM" id="SignalP"/>
    </source>
</evidence>
<dbReference type="PIRSF" id="PIRSF000862">
    <property type="entry name" value="Steryl_ester_lip"/>
    <property type="match status" value="1"/>
</dbReference>
<keyword evidence="6" id="KW-0325">Glycoprotein</keyword>
<dbReference type="Gene3D" id="3.40.50.1820">
    <property type="entry name" value="alpha/beta hydrolase"/>
    <property type="match status" value="1"/>
</dbReference>
<dbReference type="SUPFAM" id="SSF53474">
    <property type="entry name" value="alpha/beta-Hydrolases"/>
    <property type="match status" value="1"/>
</dbReference>
<feature type="active site" description="Charge relay system" evidence="8">
    <location>
        <position position="411"/>
    </location>
</feature>
<evidence type="ECO:0000259" key="10">
    <source>
        <dbReference type="Pfam" id="PF04083"/>
    </source>
</evidence>
<keyword evidence="3 7" id="KW-0378">Hydrolase</keyword>
<evidence type="ECO:0000256" key="6">
    <source>
        <dbReference type="ARBA" id="ARBA00023180"/>
    </source>
</evidence>
<feature type="active site" description="Nucleophile" evidence="8">
    <location>
        <position position="202"/>
    </location>
</feature>
<evidence type="ECO:0000256" key="1">
    <source>
        <dbReference type="ARBA" id="ARBA00010701"/>
    </source>
</evidence>
<dbReference type="FunFam" id="3.40.50.1820:FF:000021">
    <property type="entry name" value="Lipase"/>
    <property type="match status" value="1"/>
</dbReference>
<organism evidence="11 12">
    <name type="scientific">Chrysodeixis includens</name>
    <name type="common">Soybean looper</name>
    <name type="synonym">Pseudoplusia includens</name>
    <dbReference type="NCBI Taxonomy" id="689277"/>
    <lineage>
        <taxon>Eukaryota</taxon>
        <taxon>Metazoa</taxon>
        <taxon>Ecdysozoa</taxon>
        <taxon>Arthropoda</taxon>
        <taxon>Hexapoda</taxon>
        <taxon>Insecta</taxon>
        <taxon>Pterygota</taxon>
        <taxon>Neoptera</taxon>
        <taxon>Endopterygota</taxon>
        <taxon>Lepidoptera</taxon>
        <taxon>Glossata</taxon>
        <taxon>Ditrysia</taxon>
        <taxon>Noctuoidea</taxon>
        <taxon>Noctuidae</taxon>
        <taxon>Plusiinae</taxon>
        <taxon>Chrysodeixis</taxon>
    </lineage>
</organism>
<dbReference type="OrthoDB" id="9974421at2759"/>
<evidence type="ECO:0000256" key="8">
    <source>
        <dbReference type="PIRSR" id="PIRSR000862-1"/>
    </source>
</evidence>
<keyword evidence="4 7" id="KW-0442">Lipid degradation</keyword>
<keyword evidence="2 9" id="KW-0732">Signal</keyword>
<evidence type="ECO:0000256" key="5">
    <source>
        <dbReference type="ARBA" id="ARBA00023098"/>
    </source>
</evidence>
<dbReference type="InterPro" id="IPR029058">
    <property type="entry name" value="AB_hydrolase_fold"/>
</dbReference>
<reference evidence="11" key="1">
    <citation type="submission" date="2021-12" db="EMBL/GenBank/DDBJ databases">
        <authorList>
            <person name="King R."/>
        </authorList>
    </citation>
    <scope>NUCLEOTIDE SEQUENCE</scope>
</reference>
<keyword evidence="12" id="KW-1185">Reference proteome</keyword>
<dbReference type="PANTHER" id="PTHR11005">
    <property type="entry name" value="LYSOSOMAL ACID LIPASE-RELATED"/>
    <property type="match status" value="1"/>
</dbReference>
<evidence type="ECO:0000256" key="3">
    <source>
        <dbReference type="ARBA" id="ARBA00022801"/>
    </source>
</evidence>
<protein>
    <recommendedName>
        <fullName evidence="7">Lipase</fullName>
    </recommendedName>
</protein>
<evidence type="ECO:0000256" key="4">
    <source>
        <dbReference type="ARBA" id="ARBA00022963"/>
    </source>
</evidence>
<dbReference type="Pfam" id="PF04083">
    <property type="entry name" value="Abhydro_lipase"/>
    <property type="match status" value="1"/>
</dbReference>
<name>A0A9N8Q044_CHRIL</name>
<proteinExistence type="inferred from homology"/>
<gene>
    <name evidence="11" type="ORF">CINC_LOCUS1123</name>
</gene>
<evidence type="ECO:0000256" key="2">
    <source>
        <dbReference type="ARBA" id="ARBA00022729"/>
    </source>
</evidence>
<evidence type="ECO:0000313" key="12">
    <source>
        <dbReference type="Proteomes" id="UP001154114"/>
    </source>
</evidence>
<feature type="signal peptide" evidence="9">
    <location>
        <begin position="1"/>
        <end position="19"/>
    </location>
</feature>
<evidence type="ECO:0000313" key="11">
    <source>
        <dbReference type="EMBL" id="CAD0199428.1"/>
    </source>
</evidence>
<dbReference type="EMBL" id="LR824013">
    <property type="protein sequence ID" value="CAD0199428.1"/>
    <property type="molecule type" value="Genomic_DNA"/>
</dbReference>